<keyword evidence="4" id="KW-1185">Reference proteome</keyword>
<sequence length="158" mass="17612">MRTRTGAAAGALMLMGAAAQAGMDKVILQVTGEITGSAVELDRQTLDALPQVTLETSTVVTDGTHSFTGFLVRDLLERLDAKGELVIATALNDYVVEIPMADFYDFEVIVAYGMDGEPLPRNDKGPLWIVYPRDDYEVLQDIRYDYRWVWQLSHLEVQ</sequence>
<dbReference type="SUPFAM" id="SSF56524">
    <property type="entry name" value="Oxidoreductase molybdopterin-binding domain"/>
    <property type="match status" value="1"/>
</dbReference>
<dbReference type="AlphaFoldDB" id="A0A5B8IC84"/>
<dbReference type="EMBL" id="CP042264">
    <property type="protein sequence ID" value="QDY71156.1"/>
    <property type="molecule type" value="Genomic_DNA"/>
</dbReference>
<protein>
    <submittedName>
        <fullName evidence="3">Molybdopterin-dependent oxidoreductase</fullName>
    </submittedName>
</protein>
<dbReference type="Pfam" id="PF00174">
    <property type="entry name" value="Oxidored_molyb"/>
    <property type="match status" value="1"/>
</dbReference>
<evidence type="ECO:0000313" key="3">
    <source>
        <dbReference type="EMBL" id="QDY71156.1"/>
    </source>
</evidence>
<keyword evidence="1" id="KW-0732">Signal</keyword>
<feature type="chain" id="PRO_5022859766" evidence="1">
    <location>
        <begin position="22"/>
        <end position="158"/>
    </location>
</feature>
<gene>
    <name evidence="3" type="ORF">FPZ52_15745</name>
</gene>
<reference evidence="3 4" key="1">
    <citation type="submission" date="2019-07" db="EMBL/GenBank/DDBJ databases">
        <title>Litoreibacter alkalisoli sp. nov., isolated from saline-alkaline soil.</title>
        <authorList>
            <person name="Wang S."/>
            <person name="Xu L."/>
            <person name="Xing Y.-T."/>
            <person name="Sun J.-Q."/>
        </authorList>
    </citation>
    <scope>NUCLEOTIDE SEQUENCE [LARGE SCALE GENOMIC DNA]</scope>
    <source>
        <strain evidence="3 4">LN3S51</strain>
        <plasmid evidence="3 4">unnamed3</plasmid>
    </source>
</reference>
<evidence type="ECO:0000313" key="4">
    <source>
        <dbReference type="Proteomes" id="UP000318483"/>
    </source>
</evidence>
<dbReference type="KEGG" id="lit:FPZ52_15745"/>
<accession>A0A5B8IC84</accession>
<name>A0A5B8IC84_9RHOB</name>
<dbReference type="InterPro" id="IPR000572">
    <property type="entry name" value="OxRdtase_Mopterin-bd_dom"/>
</dbReference>
<evidence type="ECO:0000259" key="2">
    <source>
        <dbReference type="Pfam" id="PF00174"/>
    </source>
</evidence>
<proteinExistence type="predicted"/>
<feature type="domain" description="Oxidoreductase molybdopterin-binding" evidence="2">
    <location>
        <begin position="63"/>
        <end position="132"/>
    </location>
</feature>
<dbReference type="InterPro" id="IPR036374">
    <property type="entry name" value="OxRdtase_Mopterin-bd_sf"/>
</dbReference>
<feature type="signal peptide" evidence="1">
    <location>
        <begin position="1"/>
        <end position="21"/>
    </location>
</feature>
<dbReference type="Gene3D" id="3.90.420.10">
    <property type="entry name" value="Oxidoreductase, molybdopterin-binding domain"/>
    <property type="match status" value="1"/>
</dbReference>
<dbReference type="Proteomes" id="UP000318483">
    <property type="component" value="Plasmid unnamed3"/>
</dbReference>
<keyword evidence="3" id="KW-0614">Plasmid</keyword>
<organism evidence="3 4">
    <name type="scientific">Qingshengfaniella alkalisoli</name>
    <dbReference type="NCBI Taxonomy" id="2599296"/>
    <lineage>
        <taxon>Bacteria</taxon>
        <taxon>Pseudomonadati</taxon>
        <taxon>Pseudomonadota</taxon>
        <taxon>Alphaproteobacteria</taxon>
        <taxon>Rhodobacterales</taxon>
        <taxon>Paracoccaceae</taxon>
        <taxon>Qingshengfaniella</taxon>
    </lineage>
</organism>
<geneLocation type="plasmid" evidence="3 4">
    <name>unnamed3</name>
</geneLocation>
<dbReference type="OrthoDB" id="9798763at2"/>
<evidence type="ECO:0000256" key="1">
    <source>
        <dbReference type="SAM" id="SignalP"/>
    </source>
</evidence>